<reference evidence="2" key="1">
    <citation type="submission" date="2019-08" db="EMBL/GenBank/DDBJ databases">
        <title>The genome of the North American firefly Photinus pyralis.</title>
        <authorList>
            <consortium name="Photinus pyralis genome working group"/>
            <person name="Fallon T.R."/>
            <person name="Sander Lower S.E."/>
            <person name="Weng J.-K."/>
        </authorList>
    </citation>
    <scope>NUCLEOTIDE SEQUENCE</scope>
    <source>
        <strain evidence="2">TRF0915ILg1</strain>
        <tissue evidence="2">Whole body</tissue>
    </source>
</reference>
<proteinExistence type="predicted"/>
<dbReference type="Proteomes" id="UP000801492">
    <property type="component" value="Unassembled WGS sequence"/>
</dbReference>
<evidence type="ECO:0000313" key="3">
    <source>
        <dbReference type="Proteomes" id="UP000801492"/>
    </source>
</evidence>
<protein>
    <recommendedName>
        <fullName evidence="1">DUF4371 domain-containing protein</fullName>
    </recommendedName>
</protein>
<dbReference type="OrthoDB" id="6781995at2759"/>
<dbReference type="Pfam" id="PF14291">
    <property type="entry name" value="DUF4371"/>
    <property type="match status" value="1"/>
</dbReference>
<organism evidence="2 3">
    <name type="scientific">Ignelater luminosus</name>
    <name type="common">Cucubano</name>
    <name type="synonym">Pyrophorus luminosus</name>
    <dbReference type="NCBI Taxonomy" id="2038154"/>
    <lineage>
        <taxon>Eukaryota</taxon>
        <taxon>Metazoa</taxon>
        <taxon>Ecdysozoa</taxon>
        <taxon>Arthropoda</taxon>
        <taxon>Hexapoda</taxon>
        <taxon>Insecta</taxon>
        <taxon>Pterygota</taxon>
        <taxon>Neoptera</taxon>
        <taxon>Endopterygota</taxon>
        <taxon>Coleoptera</taxon>
        <taxon>Polyphaga</taxon>
        <taxon>Elateriformia</taxon>
        <taxon>Elateroidea</taxon>
        <taxon>Elateridae</taxon>
        <taxon>Agrypninae</taxon>
        <taxon>Pyrophorini</taxon>
        <taxon>Ignelater</taxon>
    </lineage>
</organism>
<comment type="caution">
    <text evidence="2">The sequence shown here is derived from an EMBL/GenBank/DDBJ whole genome shotgun (WGS) entry which is preliminary data.</text>
</comment>
<dbReference type="AlphaFoldDB" id="A0A8K0GI85"/>
<evidence type="ECO:0000313" key="2">
    <source>
        <dbReference type="EMBL" id="KAF2902652.1"/>
    </source>
</evidence>
<dbReference type="EMBL" id="VTPC01001231">
    <property type="protein sequence ID" value="KAF2902652.1"/>
    <property type="molecule type" value="Genomic_DNA"/>
</dbReference>
<sequence>MKKQGQVEARIDSKLFEQLEDERKQWPNVLFTVVVAVKSLATRGLSFRGKTDKFGSTNNGNFIMLLEAIFEFDPFLAKHILSFGNPKKGNTSYLSFVTYEKIIKIMAARVTTTIMDQLQKAKFFSFSVDSTSDITNVDQLSLIVRFVQDNAEPVDRFLCFLPNTGHKAKDMLLTVMDTFKTLNINIGNCRGQFYDNASNMSGQYNGLQARIKEKCQYARDDACASLNKDWNQIIAALEAKKGDSAHQKALAKNEAIGLLAQLNSLEMAILLEFWGSI</sequence>
<name>A0A8K0GI85_IGNLU</name>
<feature type="domain" description="DUF4371" evidence="1">
    <location>
        <begin position="13"/>
        <end position="206"/>
    </location>
</feature>
<keyword evidence="3" id="KW-1185">Reference proteome</keyword>
<dbReference type="PANTHER" id="PTHR45749:SF23">
    <property type="entry name" value="ZINC FINGER MYM-TYPE PROTEIN 1-LIKE"/>
    <property type="match status" value="1"/>
</dbReference>
<dbReference type="InterPro" id="IPR025398">
    <property type="entry name" value="DUF4371"/>
</dbReference>
<dbReference type="PANTHER" id="PTHR45749">
    <property type="match status" value="1"/>
</dbReference>
<gene>
    <name evidence="2" type="ORF">ILUMI_03537</name>
</gene>
<evidence type="ECO:0000259" key="1">
    <source>
        <dbReference type="Pfam" id="PF14291"/>
    </source>
</evidence>
<accession>A0A8K0GI85</accession>